<dbReference type="InterPro" id="IPR014710">
    <property type="entry name" value="RmlC-like_jellyroll"/>
</dbReference>
<dbReference type="SUPFAM" id="SSF46689">
    <property type="entry name" value="Homeodomain-like"/>
    <property type="match status" value="2"/>
</dbReference>
<dbReference type="Gene3D" id="2.60.120.10">
    <property type="entry name" value="Jelly Rolls"/>
    <property type="match status" value="1"/>
</dbReference>
<evidence type="ECO:0000313" key="6">
    <source>
        <dbReference type="Proteomes" id="UP000070376"/>
    </source>
</evidence>
<dbReference type="Proteomes" id="UP000070376">
    <property type="component" value="Unassembled WGS sequence"/>
</dbReference>
<dbReference type="InterPro" id="IPR009057">
    <property type="entry name" value="Homeodomain-like_sf"/>
</dbReference>
<evidence type="ECO:0000256" key="2">
    <source>
        <dbReference type="ARBA" id="ARBA00023125"/>
    </source>
</evidence>
<dbReference type="CDD" id="cd02208">
    <property type="entry name" value="cupin_RmlC-like"/>
    <property type="match status" value="1"/>
</dbReference>
<keyword evidence="3" id="KW-0804">Transcription</keyword>
<proteinExistence type="predicted"/>
<dbReference type="GO" id="GO:0043565">
    <property type="term" value="F:sequence-specific DNA binding"/>
    <property type="evidence" value="ECO:0007669"/>
    <property type="project" value="InterPro"/>
</dbReference>
<keyword evidence="1" id="KW-0805">Transcription regulation</keyword>
<dbReference type="PROSITE" id="PS01124">
    <property type="entry name" value="HTH_ARAC_FAMILY_2"/>
    <property type="match status" value="1"/>
</dbReference>
<dbReference type="SMART" id="SM00342">
    <property type="entry name" value="HTH_ARAC"/>
    <property type="match status" value="1"/>
</dbReference>
<dbReference type="PANTHER" id="PTHR43280">
    <property type="entry name" value="ARAC-FAMILY TRANSCRIPTIONAL REGULATOR"/>
    <property type="match status" value="1"/>
</dbReference>
<sequence>MNYSFNLVQPFLYYKCGEFSADIPWKHKEMYHQGDYEIIICTKGPVYIQVGPVQYELNENDVLLVPPYTKMYGYKLSSQPVNFYWLHFFTKHKPSFVEDEALTSYLSGIASGSFVSSINDKVILPDFFHINEAGKILIFMNQVLDVANSYHYSEQENDYLTTAFLIELSHTYLTQLSVNRHFQNSRVSKIKEWIRANLSEELSVEDVARAFQIHPDYLTRLFKRNTHRTTLQFINELKIETAKMLLLRTNLTVSQIASHAYFIDEKNFMRRFKKMTGLTPTEYRNAYTHTHLNNPRIDPTIPLPKQLENRINITKKV</sequence>
<evidence type="ECO:0000256" key="1">
    <source>
        <dbReference type="ARBA" id="ARBA00023015"/>
    </source>
</evidence>
<dbReference type="Pfam" id="PF02311">
    <property type="entry name" value="AraC_binding"/>
    <property type="match status" value="1"/>
</dbReference>
<dbReference type="InterPro" id="IPR003313">
    <property type="entry name" value="AraC-bd"/>
</dbReference>
<dbReference type="AlphaFoldDB" id="A0A133KL07"/>
<evidence type="ECO:0000313" key="5">
    <source>
        <dbReference type="EMBL" id="KWZ80167.1"/>
    </source>
</evidence>
<evidence type="ECO:0000259" key="4">
    <source>
        <dbReference type="PROSITE" id="PS01124"/>
    </source>
</evidence>
<dbReference type="GO" id="GO:0003700">
    <property type="term" value="F:DNA-binding transcription factor activity"/>
    <property type="evidence" value="ECO:0007669"/>
    <property type="project" value="InterPro"/>
</dbReference>
<dbReference type="RefSeq" id="WP_017550143.1">
    <property type="nucleotide sequence ID" value="NZ_CP120208.1"/>
</dbReference>
<feature type="domain" description="HTH araC/xylS-type" evidence="4">
    <location>
        <begin position="188"/>
        <end position="286"/>
    </location>
</feature>
<reference evidence="6" key="1">
    <citation type="submission" date="2016-01" db="EMBL/GenBank/DDBJ databases">
        <authorList>
            <person name="Mitreva M."/>
            <person name="Pepin K.H."/>
            <person name="Mihindukulasuriya K.A."/>
            <person name="Fulton R."/>
            <person name="Fronick C."/>
            <person name="O'Laughlin M."/>
            <person name="Miner T."/>
            <person name="Herter B."/>
            <person name="Rosa B.A."/>
            <person name="Cordes M."/>
            <person name="Tomlinson C."/>
            <person name="Wollam A."/>
            <person name="Palsikar V.B."/>
            <person name="Mardis E.R."/>
            <person name="Wilson R.K."/>
        </authorList>
    </citation>
    <scope>NUCLEOTIDE SEQUENCE [LARGE SCALE GENOMIC DNA]</scope>
    <source>
        <strain evidence="6">GED7749B</strain>
    </source>
</reference>
<dbReference type="SUPFAM" id="SSF51215">
    <property type="entry name" value="Regulatory protein AraC"/>
    <property type="match status" value="1"/>
</dbReference>
<comment type="caution">
    <text evidence="5">The sequence shown here is derived from an EMBL/GenBank/DDBJ whole genome shotgun (WGS) entry which is preliminary data.</text>
</comment>
<keyword evidence="2" id="KW-0238">DNA-binding</keyword>
<dbReference type="Pfam" id="PF12833">
    <property type="entry name" value="HTH_18"/>
    <property type="match status" value="1"/>
</dbReference>
<name>A0A133KL07_HEYCO</name>
<accession>A0A133KL07</accession>
<protein>
    <submittedName>
        <fullName evidence="5">Transcriptional regulator, AraC family</fullName>
    </submittedName>
</protein>
<gene>
    <name evidence="5" type="ORF">HMPREF3213_02359</name>
</gene>
<dbReference type="Gene3D" id="1.10.10.60">
    <property type="entry name" value="Homeodomain-like"/>
    <property type="match status" value="2"/>
</dbReference>
<dbReference type="InterPro" id="IPR018060">
    <property type="entry name" value="HTH_AraC"/>
</dbReference>
<dbReference type="PANTHER" id="PTHR43280:SF28">
    <property type="entry name" value="HTH-TYPE TRANSCRIPTIONAL ACTIVATOR RHAS"/>
    <property type="match status" value="1"/>
</dbReference>
<evidence type="ECO:0000256" key="3">
    <source>
        <dbReference type="ARBA" id="ARBA00023163"/>
    </source>
</evidence>
<dbReference type="PATRIC" id="fig|1398.22.peg.2365"/>
<dbReference type="InterPro" id="IPR037923">
    <property type="entry name" value="HTH-like"/>
</dbReference>
<dbReference type="EMBL" id="LRPN01000098">
    <property type="protein sequence ID" value="KWZ80167.1"/>
    <property type="molecule type" value="Genomic_DNA"/>
</dbReference>
<organism evidence="5 6">
    <name type="scientific">Heyndrickxia coagulans</name>
    <name type="common">Weizmannia coagulans</name>
    <dbReference type="NCBI Taxonomy" id="1398"/>
    <lineage>
        <taxon>Bacteria</taxon>
        <taxon>Bacillati</taxon>
        <taxon>Bacillota</taxon>
        <taxon>Bacilli</taxon>
        <taxon>Bacillales</taxon>
        <taxon>Bacillaceae</taxon>
        <taxon>Heyndrickxia</taxon>
    </lineage>
</organism>